<comment type="similarity">
    <text evidence="1 3">Belongs to the short-chain dehydrogenases/reductases (SDR) family.</text>
</comment>
<dbReference type="SUPFAM" id="SSF51735">
    <property type="entry name" value="NAD(P)-binding Rossmann-fold domains"/>
    <property type="match status" value="1"/>
</dbReference>
<gene>
    <name evidence="4" type="ORF">BLIN101_02207</name>
</gene>
<dbReference type="PRINTS" id="PR00080">
    <property type="entry name" value="SDRFAMILY"/>
</dbReference>
<dbReference type="GO" id="GO:0016491">
    <property type="term" value="F:oxidoreductase activity"/>
    <property type="evidence" value="ECO:0007669"/>
    <property type="project" value="UniProtKB-KW"/>
</dbReference>
<dbReference type="InterPro" id="IPR002347">
    <property type="entry name" value="SDR_fam"/>
</dbReference>
<organism evidence="4 5">
    <name type="scientific">Brevibacterium linens</name>
    <dbReference type="NCBI Taxonomy" id="1703"/>
    <lineage>
        <taxon>Bacteria</taxon>
        <taxon>Bacillati</taxon>
        <taxon>Actinomycetota</taxon>
        <taxon>Actinomycetes</taxon>
        <taxon>Micrococcales</taxon>
        <taxon>Brevibacteriaceae</taxon>
        <taxon>Brevibacterium</taxon>
    </lineage>
</organism>
<evidence type="ECO:0000256" key="3">
    <source>
        <dbReference type="RuleBase" id="RU000363"/>
    </source>
</evidence>
<dbReference type="Gene3D" id="3.40.50.720">
    <property type="entry name" value="NAD(P)-binding Rossmann-like Domain"/>
    <property type="match status" value="1"/>
</dbReference>
<keyword evidence="2" id="KW-0560">Oxidoreductase</keyword>
<dbReference type="EMBL" id="FXZA01000013">
    <property type="protein sequence ID" value="SMX85644.1"/>
    <property type="molecule type" value="Genomic_DNA"/>
</dbReference>
<dbReference type="InterPro" id="IPR036291">
    <property type="entry name" value="NAD(P)-bd_dom_sf"/>
</dbReference>
<dbReference type="Proteomes" id="UP000234498">
    <property type="component" value="Unassembled WGS sequence"/>
</dbReference>
<evidence type="ECO:0000256" key="1">
    <source>
        <dbReference type="ARBA" id="ARBA00006484"/>
    </source>
</evidence>
<dbReference type="PANTHER" id="PTHR44169">
    <property type="entry name" value="NADPH-DEPENDENT 1-ACYLDIHYDROXYACETONE PHOSPHATE REDUCTASE"/>
    <property type="match status" value="1"/>
</dbReference>
<evidence type="ECO:0000256" key="2">
    <source>
        <dbReference type="ARBA" id="ARBA00023002"/>
    </source>
</evidence>
<name>A0A2H1JE56_BRELN</name>
<evidence type="ECO:0000313" key="5">
    <source>
        <dbReference type="Proteomes" id="UP000234498"/>
    </source>
</evidence>
<sequence>MLTSLPAVASSSRACASSFLCSRCRVAIVTGANRGLGKQFATQLLERGAGEVYAAARRPELVDLPGAEVIRLDVTDQQQVDDAAHAVGHADIVINNAGFSSFARLIDGEMSDISREMEVNYFGTLRMIRAFAPTMRNRGGGAFLNVSSVMAWLGYEHSNSYGASKAANWAMSNGLREELAGTGIQVTSVLLGSTDTDMMAGIDVPKNRPEELAATVLD</sequence>
<dbReference type="Pfam" id="PF00106">
    <property type="entry name" value="adh_short"/>
    <property type="match status" value="1"/>
</dbReference>
<protein>
    <submittedName>
        <fullName evidence="4">Short-chain dehydrogenase</fullName>
    </submittedName>
</protein>
<accession>A0A2H1JE56</accession>
<dbReference type="PANTHER" id="PTHR44169:SF6">
    <property type="entry name" value="NADPH-DEPENDENT 1-ACYLDIHYDROXYACETONE PHOSPHATE REDUCTASE"/>
    <property type="match status" value="1"/>
</dbReference>
<dbReference type="AlphaFoldDB" id="A0A2H1JE56"/>
<evidence type="ECO:0000313" key="4">
    <source>
        <dbReference type="EMBL" id="SMX85644.1"/>
    </source>
</evidence>
<proteinExistence type="inferred from homology"/>
<reference evidence="4 5" key="1">
    <citation type="submission" date="2017-03" db="EMBL/GenBank/DDBJ databases">
        <authorList>
            <person name="Afonso C.L."/>
            <person name="Miller P.J."/>
            <person name="Scott M.A."/>
            <person name="Spackman E."/>
            <person name="Goraichik I."/>
            <person name="Dimitrov K.M."/>
            <person name="Suarez D.L."/>
            <person name="Swayne D.E."/>
        </authorList>
    </citation>
    <scope>NUCLEOTIDE SEQUENCE [LARGE SCALE GENOMIC DNA]</scope>
    <source>
        <strain evidence="4 5">Mu101</strain>
    </source>
</reference>
<dbReference type="PRINTS" id="PR00081">
    <property type="entry name" value="GDHRDH"/>
</dbReference>